<dbReference type="InterPro" id="IPR001878">
    <property type="entry name" value="Znf_CCHC"/>
</dbReference>
<name>A0A0C2D0B4_9BILA</name>
<dbReference type="InterPro" id="IPR021109">
    <property type="entry name" value="Peptidase_aspartic_dom_sf"/>
</dbReference>
<dbReference type="PANTHER" id="PTHR36943">
    <property type="entry name" value="CCHC-TYPE DOMAIN-CONTAINING PROTEIN"/>
    <property type="match status" value="1"/>
</dbReference>
<dbReference type="InterPro" id="IPR055510">
    <property type="entry name" value="DUF7083"/>
</dbReference>
<dbReference type="GO" id="GO:0003676">
    <property type="term" value="F:nucleic acid binding"/>
    <property type="evidence" value="ECO:0007669"/>
    <property type="project" value="InterPro"/>
</dbReference>
<dbReference type="OrthoDB" id="5870688at2759"/>
<dbReference type="AlphaFoldDB" id="A0A0C2D0B4"/>
<accession>A0A0C2D0B4</accession>
<dbReference type="Gene3D" id="2.40.70.10">
    <property type="entry name" value="Acid Proteases"/>
    <property type="match status" value="1"/>
</dbReference>
<dbReference type="InterPro" id="IPR036875">
    <property type="entry name" value="Znf_CCHC_sf"/>
</dbReference>
<dbReference type="Pfam" id="PF23309">
    <property type="entry name" value="DUF7083"/>
    <property type="match status" value="1"/>
</dbReference>
<keyword evidence="1" id="KW-0863">Zinc-finger</keyword>
<proteinExistence type="predicted"/>
<gene>
    <name evidence="3" type="ORF">ANCDUO_06941</name>
</gene>
<evidence type="ECO:0000259" key="2">
    <source>
        <dbReference type="PROSITE" id="PS50158"/>
    </source>
</evidence>
<feature type="non-terminal residue" evidence="3">
    <location>
        <position position="392"/>
    </location>
</feature>
<dbReference type="GO" id="GO:0019899">
    <property type="term" value="F:enzyme binding"/>
    <property type="evidence" value="ECO:0007669"/>
    <property type="project" value="UniProtKB-ARBA"/>
</dbReference>
<evidence type="ECO:0000313" key="3">
    <source>
        <dbReference type="EMBL" id="KIH62773.1"/>
    </source>
</evidence>
<organism evidence="3 4">
    <name type="scientific">Ancylostoma duodenale</name>
    <dbReference type="NCBI Taxonomy" id="51022"/>
    <lineage>
        <taxon>Eukaryota</taxon>
        <taxon>Metazoa</taxon>
        <taxon>Ecdysozoa</taxon>
        <taxon>Nematoda</taxon>
        <taxon>Chromadorea</taxon>
        <taxon>Rhabditida</taxon>
        <taxon>Rhabditina</taxon>
        <taxon>Rhabditomorpha</taxon>
        <taxon>Strongyloidea</taxon>
        <taxon>Ancylostomatidae</taxon>
        <taxon>Ancylostomatinae</taxon>
        <taxon>Ancylostoma</taxon>
    </lineage>
</organism>
<dbReference type="PANTHER" id="PTHR36943:SF1">
    <property type="entry name" value="CCHC-TYPE DOMAIN-CONTAINING PROTEIN"/>
    <property type="match status" value="1"/>
</dbReference>
<dbReference type="SUPFAM" id="SSF50630">
    <property type="entry name" value="Acid proteases"/>
    <property type="match status" value="1"/>
</dbReference>
<dbReference type="EMBL" id="KN729089">
    <property type="protein sequence ID" value="KIH62773.1"/>
    <property type="molecule type" value="Genomic_DNA"/>
</dbReference>
<dbReference type="Gene3D" id="4.10.60.10">
    <property type="entry name" value="Zinc finger, CCHC-type"/>
    <property type="match status" value="1"/>
</dbReference>
<dbReference type="SMART" id="SM00343">
    <property type="entry name" value="ZnF_C2HC"/>
    <property type="match status" value="2"/>
</dbReference>
<reference evidence="3 4" key="1">
    <citation type="submission" date="2013-12" db="EMBL/GenBank/DDBJ databases">
        <title>Draft genome of the parsitic nematode Ancylostoma duodenale.</title>
        <authorList>
            <person name="Mitreva M."/>
        </authorList>
    </citation>
    <scope>NUCLEOTIDE SEQUENCE [LARGE SCALE GENOMIC DNA]</scope>
    <source>
        <strain evidence="3 4">Zhejiang</strain>
    </source>
</reference>
<keyword evidence="1" id="KW-0862">Zinc</keyword>
<dbReference type="GO" id="GO:0008270">
    <property type="term" value="F:zinc ion binding"/>
    <property type="evidence" value="ECO:0007669"/>
    <property type="project" value="UniProtKB-KW"/>
</dbReference>
<dbReference type="GO" id="GO:0005737">
    <property type="term" value="C:cytoplasm"/>
    <property type="evidence" value="ECO:0007669"/>
    <property type="project" value="UniProtKB-ARBA"/>
</dbReference>
<keyword evidence="1" id="KW-0479">Metal-binding</keyword>
<evidence type="ECO:0000313" key="4">
    <source>
        <dbReference type="Proteomes" id="UP000054047"/>
    </source>
</evidence>
<feature type="domain" description="CCHC-type" evidence="2">
    <location>
        <begin position="215"/>
        <end position="228"/>
    </location>
</feature>
<dbReference type="Pfam" id="PF13650">
    <property type="entry name" value="Asp_protease_2"/>
    <property type="match status" value="1"/>
</dbReference>
<dbReference type="PROSITE" id="PS50158">
    <property type="entry name" value="ZF_CCHC"/>
    <property type="match status" value="1"/>
</dbReference>
<keyword evidence="4" id="KW-1185">Reference proteome</keyword>
<protein>
    <submittedName>
        <fullName evidence="3">Zinc knuckle</fullName>
    </submittedName>
</protein>
<evidence type="ECO:0000256" key="1">
    <source>
        <dbReference type="PROSITE-ProRule" id="PRU00047"/>
    </source>
</evidence>
<sequence>MDAQALQKILEQNAQQMQLMQQMMQALLSGEMKPQQAVAPTELMSELNGRMSTFTFDPEMDRCFSRWYDRHQEILMEDDDNNAEGDVRRETVVVHIAFQCLNLEKKDSEDLMEYTGRVNEMCEYANFSEVDAEGLKALLWIYGLKSNKDRDIQPRLLAFLDKEAKEGRRPTLHELYKECDRIMTLLKTSKMIEKDSTGVHEVKAGPSHTERDSECWNCGKMGHTSGQCHSRAWRCNSCKVKGHKEKYCERATQYRNRSKSKTRAKPHKKRCGQVVLAGSAEANVNTVRHYVTAEVNGHQTEFQLDTGSDITLLNVDEWKRMGSPKLKDTSLVVKDASGNRMKVHGELMCHFKLKGARGEGKCYVTPHKSLVGLDWIQQNDEMTYHLDRMVAH</sequence>
<dbReference type="SUPFAM" id="SSF57756">
    <property type="entry name" value="Retrovirus zinc finger-like domains"/>
    <property type="match status" value="1"/>
</dbReference>
<dbReference type="Proteomes" id="UP000054047">
    <property type="component" value="Unassembled WGS sequence"/>
</dbReference>